<dbReference type="InterPro" id="IPR011992">
    <property type="entry name" value="EF-hand-dom_pair"/>
</dbReference>
<dbReference type="InterPro" id="IPR002048">
    <property type="entry name" value="EF_hand_dom"/>
</dbReference>
<dbReference type="SUPFAM" id="SSF48371">
    <property type="entry name" value="ARM repeat"/>
    <property type="match status" value="1"/>
</dbReference>
<proteinExistence type="predicted"/>
<dbReference type="Gene3D" id="1.10.238.10">
    <property type="entry name" value="EF-hand"/>
    <property type="match status" value="1"/>
</dbReference>
<accession>A0A7N2KWS7</accession>
<dbReference type="InParanoid" id="A0A7N2KWS7"/>
<dbReference type="Pfam" id="PF10536">
    <property type="entry name" value="PMD"/>
    <property type="match status" value="2"/>
</dbReference>
<feature type="domain" description="EF-hand" evidence="3">
    <location>
        <begin position="755"/>
        <end position="790"/>
    </location>
</feature>
<name>A0A7N2KWS7_QUELO</name>
<evidence type="ECO:0000313" key="4">
    <source>
        <dbReference type="EnsemblPlants" id="QL02p042411:mrna"/>
    </source>
</evidence>
<dbReference type="Gramene" id="QL02p042411:mrna">
    <property type="protein sequence ID" value="QL02p042411:mrna"/>
    <property type="gene ID" value="QL02p042411"/>
</dbReference>
<dbReference type="InterPro" id="IPR023201">
    <property type="entry name" value="SecY_dom_sf"/>
</dbReference>
<dbReference type="GO" id="GO:0006886">
    <property type="term" value="P:intracellular protein transport"/>
    <property type="evidence" value="ECO:0007669"/>
    <property type="project" value="InterPro"/>
</dbReference>
<dbReference type="GO" id="GO:0010073">
    <property type="term" value="P:meristem maintenance"/>
    <property type="evidence" value="ECO:0007669"/>
    <property type="project" value="InterPro"/>
</dbReference>
<feature type="domain" description="EF-hand" evidence="3">
    <location>
        <begin position="794"/>
        <end position="829"/>
    </location>
</feature>
<dbReference type="InterPro" id="IPR019557">
    <property type="entry name" value="AminoTfrase-like_pln_mobile"/>
</dbReference>
<dbReference type="Gene3D" id="1.10.3370.10">
    <property type="entry name" value="SecY subunit domain"/>
    <property type="match status" value="1"/>
</dbReference>
<organism evidence="4 5">
    <name type="scientific">Quercus lobata</name>
    <name type="common">Valley oak</name>
    <dbReference type="NCBI Taxonomy" id="97700"/>
    <lineage>
        <taxon>Eukaryota</taxon>
        <taxon>Viridiplantae</taxon>
        <taxon>Streptophyta</taxon>
        <taxon>Embryophyta</taxon>
        <taxon>Tracheophyta</taxon>
        <taxon>Spermatophyta</taxon>
        <taxon>Magnoliopsida</taxon>
        <taxon>eudicotyledons</taxon>
        <taxon>Gunneridae</taxon>
        <taxon>Pentapetalae</taxon>
        <taxon>rosids</taxon>
        <taxon>fabids</taxon>
        <taxon>Fagales</taxon>
        <taxon>Fagaceae</taxon>
        <taxon>Quercus</taxon>
    </lineage>
</organism>
<dbReference type="Pfam" id="PF13499">
    <property type="entry name" value="EF-hand_7"/>
    <property type="match status" value="1"/>
</dbReference>
<feature type="domain" description="EF-hand" evidence="3">
    <location>
        <begin position="718"/>
        <end position="740"/>
    </location>
</feature>
<dbReference type="GO" id="GO:0005509">
    <property type="term" value="F:calcium ion binding"/>
    <property type="evidence" value="ECO:0007669"/>
    <property type="project" value="InterPro"/>
</dbReference>
<dbReference type="InterPro" id="IPR016024">
    <property type="entry name" value="ARM-type_fold"/>
</dbReference>
<evidence type="ECO:0000256" key="2">
    <source>
        <dbReference type="SAM" id="MobiDB-lite"/>
    </source>
</evidence>
<evidence type="ECO:0000259" key="3">
    <source>
        <dbReference type="PROSITE" id="PS50222"/>
    </source>
</evidence>
<dbReference type="PANTHER" id="PTHR46033:SF8">
    <property type="entry name" value="PROTEIN MAINTENANCE OF MERISTEMS-LIKE"/>
    <property type="match status" value="1"/>
</dbReference>
<dbReference type="Gene3D" id="1.25.10.10">
    <property type="entry name" value="Leucine-rich Repeat Variant"/>
    <property type="match status" value="1"/>
</dbReference>
<dbReference type="Pfam" id="PF08506">
    <property type="entry name" value="Cse1"/>
    <property type="match status" value="2"/>
</dbReference>
<sequence>MLGIATNGTVLKGQKIQIKKLLEKIDEGLPDGAAEVVMHQYARCYILALLADTIFIDKSGDRVHTMWLQMLRDLRNPPQYSWGSACLAWLYRELCRATDRGASQIGGALLLVQTVWVVSTLNSPAEIFLVRYRQLLDLVWQPYEAELAHLPAFCVTGRDVWTARVPFVCFWLVEKHTPDRVVRQFGMVQEIPPNVDNDETLHAIDLRGKMEVNWRDKHYGHIQVASHKQLLRHYTVGSPEYKHISTVLKTVERLHRITAQLPLEETDGANPEVPKDTRRPNMSSTRASHSHGQHAASHQVVSRPDPPPPPRASLALEFPPPLHASLSPEIPPRTTHAISDLKIPLPTANASFHPEIPSHTPHTFFNPTHLSFTLPSFDLSPNFSQTPPVMHTQSPSYSIDHIDHVPPHSHSMSFMPTPKLQIDPMTTGLNHISFATSSSPAVVGSSVVGSQAKQPIVHVKNEQAICNILDDLGMLCHNLGKSDYSEHKCAPNVRLREEDEELFEMNYVEFIWRDIEGSDLDTRRRIVCELLKGIATNYKQQLSPLLVATKKAGGSLVSTDLVDVQSFFASVIVPELKGQDVNGFPMLKAGALKFFTMFRNQISKDVIVQIFQDLVRFLVAESNLVHSYAASCIEKLLLVNDEGGRSRVRGESIYNEVWGSRNTPIVMRVILASIRGTVMELGNTPIVTSGLVMQLLVGSKFIEVDNSFCEDRALLERDTDKDGKVNFKEFFHGLFDMVRNYDEEGHHSSHQFDDSMEAPAKKLFAQLDKDGDGYLSDVELLPVIGKLHPSESYYAKQQADYIISQADADKDGRLTLAEMTDNPYVFYSAIFDDDEDEDDYEYHDEFR</sequence>
<dbReference type="PROSITE" id="PS50222">
    <property type="entry name" value="EF_HAND_2"/>
    <property type="match status" value="3"/>
</dbReference>
<dbReference type="PANTHER" id="PTHR46033">
    <property type="entry name" value="PROTEIN MAIN-LIKE 2"/>
    <property type="match status" value="1"/>
</dbReference>
<feature type="region of interest" description="Disordered" evidence="2">
    <location>
        <begin position="261"/>
        <end position="313"/>
    </location>
</feature>
<evidence type="ECO:0000256" key="1">
    <source>
        <dbReference type="ARBA" id="ARBA00022837"/>
    </source>
</evidence>
<dbReference type="InterPro" id="IPR011989">
    <property type="entry name" value="ARM-like"/>
</dbReference>
<reference evidence="4" key="2">
    <citation type="submission" date="2021-01" db="UniProtKB">
        <authorList>
            <consortium name="EnsemblPlants"/>
        </authorList>
    </citation>
    <scope>IDENTIFICATION</scope>
</reference>
<dbReference type="Proteomes" id="UP000594261">
    <property type="component" value="Chromosome 2"/>
</dbReference>
<evidence type="ECO:0000313" key="5">
    <source>
        <dbReference type="Proteomes" id="UP000594261"/>
    </source>
</evidence>
<keyword evidence="5" id="KW-1185">Reference proteome</keyword>
<dbReference type="FunFam" id="1.10.238.10:FF:000281">
    <property type="entry name" value="Calcium-binding EF hand family protein"/>
    <property type="match status" value="1"/>
</dbReference>
<protein>
    <recommendedName>
        <fullName evidence="3">EF-hand domain-containing protein</fullName>
    </recommendedName>
</protein>
<dbReference type="InterPro" id="IPR013713">
    <property type="entry name" value="XPO2_central"/>
</dbReference>
<keyword evidence="1" id="KW-0106">Calcium</keyword>
<dbReference type="InterPro" id="IPR044824">
    <property type="entry name" value="MAIN-like"/>
</dbReference>
<dbReference type="AlphaFoldDB" id="A0A7N2KWS7"/>
<dbReference type="PROSITE" id="PS00018">
    <property type="entry name" value="EF_HAND_1"/>
    <property type="match status" value="3"/>
</dbReference>
<dbReference type="SUPFAM" id="SSF47473">
    <property type="entry name" value="EF-hand"/>
    <property type="match status" value="1"/>
</dbReference>
<reference evidence="5" key="1">
    <citation type="journal article" date="2016" name="G3 (Bethesda)">
        <title>First Draft Assembly and Annotation of the Genome of a California Endemic Oak Quercus lobata Nee (Fagaceae).</title>
        <authorList>
            <person name="Sork V.L."/>
            <person name="Fitz-Gibbon S.T."/>
            <person name="Puiu D."/>
            <person name="Crepeau M."/>
            <person name="Gugger P.F."/>
            <person name="Sherman R."/>
            <person name="Stevens K."/>
            <person name="Langley C.H."/>
            <person name="Pellegrini M."/>
            <person name="Salzberg S.L."/>
        </authorList>
    </citation>
    <scope>NUCLEOTIDE SEQUENCE [LARGE SCALE GENOMIC DNA]</scope>
    <source>
        <strain evidence="5">cv. SW786</strain>
    </source>
</reference>
<dbReference type="InterPro" id="IPR018247">
    <property type="entry name" value="EF_Hand_1_Ca_BS"/>
</dbReference>
<dbReference type="SUPFAM" id="SSF103491">
    <property type="entry name" value="Preprotein translocase SecY subunit"/>
    <property type="match status" value="1"/>
</dbReference>
<dbReference type="EnsemblPlants" id="QL02p042411:mrna">
    <property type="protein sequence ID" value="QL02p042411:mrna"/>
    <property type="gene ID" value="QL02p042411"/>
</dbReference>